<dbReference type="Proteomes" id="UP001205601">
    <property type="component" value="Unassembled WGS sequence"/>
</dbReference>
<comment type="caution">
    <text evidence="4">The sequence shown here is derived from an EMBL/GenBank/DDBJ whole genome shotgun (WGS) entry which is preliminary data.</text>
</comment>
<feature type="compositionally biased region" description="Low complexity" evidence="1">
    <location>
        <begin position="142"/>
        <end position="156"/>
    </location>
</feature>
<keyword evidence="2" id="KW-0732">Signal</keyword>
<dbReference type="RefSeq" id="WP_261495055.1">
    <property type="nucleotide sequence ID" value="NZ_JAOCQF010000001.1"/>
</dbReference>
<dbReference type="SUPFAM" id="SSF110997">
    <property type="entry name" value="Sporulation related repeat"/>
    <property type="match status" value="1"/>
</dbReference>
<sequence length="297" mass="30717">MRSGLRQWLVAMMAGAMATAAVAVPVTEVDGPAEPPPDGYAERQFVDSQGCMFARVTAADGSLSWAPVATPAGELLCGHKPSVTLNMSVTAPAAAPEPVPSAPAPEPTAEPEQSATEPMTEPAAPEPTPVPAAPQAAPEPDPVAARPADAPASSPRDPVRLLEIARVPLAATHCATGAAEAEVYLLSDGRRAVRCSGPAEDPLAALVANGYLTAPRRVPEPPEGARHLQVGAFAQAANADRMEALAVRLGFPVERREGRGASGPLTLVLIGPFAQAQDLRAAWRAFRTAGHSDAYYR</sequence>
<evidence type="ECO:0000313" key="5">
    <source>
        <dbReference type="Proteomes" id="UP001205601"/>
    </source>
</evidence>
<feature type="region of interest" description="Disordered" evidence="1">
    <location>
        <begin position="94"/>
        <end position="156"/>
    </location>
</feature>
<dbReference type="Pfam" id="PF05036">
    <property type="entry name" value="SPOR"/>
    <property type="match status" value="1"/>
</dbReference>
<accession>A0ABT2NNH5</accession>
<evidence type="ECO:0000313" key="4">
    <source>
        <dbReference type="EMBL" id="MCT8329638.1"/>
    </source>
</evidence>
<name>A0ABT2NNH5_9RHOB</name>
<feature type="chain" id="PRO_5046467795" evidence="2">
    <location>
        <begin position="24"/>
        <end position="297"/>
    </location>
</feature>
<dbReference type="EMBL" id="JAOCQF010000001">
    <property type="protein sequence ID" value="MCT8329638.1"/>
    <property type="molecule type" value="Genomic_DNA"/>
</dbReference>
<evidence type="ECO:0000256" key="2">
    <source>
        <dbReference type="SAM" id="SignalP"/>
    </source>
</evidence>
<evidence type="ECO:0000256" key="1">
    <source>
        <dbReference type="SAM" id="MobiDB-lite"/>
    </source>
</evidence>
<dbReference type="InterPro" id="IPR036680">
    <property type="entry name" value="SPOR-like_sf"/>
</dbReference>
<protein>
    <submittedName>
        <fullName evidence="4">SPOR domain-containing protein</fullName>
    </submittedName>
</protein>
<feature type="domain" description="SPOR" evidence="3">
    <location>
        <begin position="220"/>
        <end position="297"/>
    </location>
</feature>
<evidence type="ECO:0000259" key="3">
    <source>
        <dbReference type="PROSITE" id="PS51724"/>
    </source>
</evidence>
<gene>
    <name evidence="4" type="ORF">N5I32_08955</name>
</gene>
<dbReference type="PROSITE" id="PS51724">
    <property type="entry name" value="SPOR"/>
    <property type="match status" value="1"/>
</dbReference>
<dbReference type="Gene3D" id="3.30.70.1070">
    <property type="entry name" value="Sporulation related repeat"/>
    <property type="match status" value="1"/>
</dbReference>
<keyword evidence="5" id="KW-1185">Reference proteome</keyword>
<proteinExistence type="predicted"/>
<organism evidence="4 5">
    <name type="scientific">Albidovulum sediminis</name>
    <dbReference type="NCBI Taxonomy" id="3066345"/>
    <lineage>
        <taxon>Bacteria</taxon>
        <taxon>Pseudomonadati</taxon>
        <taxon>Pseudomonadota</taxon>
        <taxon>Alphaproteobacteria</taxon>
        <taxon>Rhodobacterales</taxon>
        <taxon>Paracoccaceae</taxon>
        <taxon>Albidovulum</taxon>
    </lineage>
</organism>
<feature type="compositionally biased region" description="Pro residues" evidence="1">
    <location>
        <begin position="124"/>
        <end position="141"/>
    </location>
</feature>
<feature type="compositionally biased region" description="Low complexity" evidence="1">
    <location>
        <begin position="110"/>
        <end position="123"/>
    </location>
</feature>
<dbReference type="InterPro" id="IPR007730">
    <property type="entry name" value="SPOR-like_dom"/>
</dbReference>
<feature type="compositionally biased region" description="Pro residues" evidence="1">
    <location>
        <begin position="95"/>
        <end position="108"/>
    </location>
</feature>
<reference evidence="5" key="1">
    <citation type="submission" date="2023-07" db="EMBL/GenBank/DDBJ databases">
        <title>Defluviimonas sediminis sp. nov., isolated from mangrove sediment.</title>
        <authorList>
            <person name="Liu L."/>
            <person name="Li J."/>
            <person name="Huang Y."/>
            <person name="Pan J."/>
            <person name="Li M."/>
        </authorList>
    </citation>
    <scope>NUCLEOTIDE SEQUENCE [LARGE SCALE GENOMIC DNA]</scope>
    <source>
        <strain evidence="5">FT324</strain>
    </source>
</reference>
<feature type="signal peptide" evidence="2">
    <location>
        <begin position="1"/>
        <end position="23"/>
    </location>
</feature>